<comment type="caution">
    <text evidence="3">The sequence shown here is derived from an EMBL/GenBank/DDBJ whole genome shotgun (WGS) entry which is preliminary data.</text>
</comment>
<dbReference type="EMBL" id="BMRE01000037">
    <property type="protein sequence ID" value="GGU63437.1"/>
    <property type="molecule type" value="Genomic_DNA"/>
</dbReference>
<keyword evidence="2" id="KW-0175">Coiled coil</keyword>
<dbReference type="Proteomes" id="UP000649573">
    <property type="component" value="Unassembled WGS sequence"/>
</dbReference>
<organism evidence="3 4">
    <name type="scientific">Lentzea flava</name>
    <dbReference type="NCBI Taxonomy" id="103732"/>
    <lineage>
        <taxon>Bacteria</taxon>
        <taxon>Bacillati</taxon>
        <taxon>Actinomycetota</taxon>
        <taxon>Actinomycetes</taxon>
        <taxon>Pseudonocardiales</taxon>
        <taxon>Pseudonocardiaceae</taxon>
        <taxon>Lentzea</taxon>
    </lineage>
</organism>
<name>A0ABQ2V2V4_9PSEU</name>
<sequence length="96" mass="10275">MTNPGIKVTFGELVNASSQITSSAKQVEQQLNDLQNEVKRVLATWEGASSGAYNEAQDKWNTAAADLQSVLASIGSATMAAAEAYKQAEDANARRW</sequence>
<evidence type="ECO:0000256" key="1">
    <source>
        <dbReference type="RuleBase" id="RU362001"/>
    </source>
</evidence>
<dbReference type="SUPFAM" id="SSF140453">
    <property type="entry name" value="EsxAB dimer-like"/>
    <property type="match status" value="1"/>
</dbReference>
<evidence type="ECO:0000256" key="2">
    <source>
        <dbReference type="SAM" id="Coils"/>
    </source>
</evidence>
<feature type="coiled-coil region" evidence="2">
    <location>
        <begin position="17"/>
        <end position="44"/>
    </location>
</feature>
<dbReference type="InterPro" id="IPR036689">
    <property type="entry name" value="ESAT-6-like_sf"/>
</dbReference>
<evidence type="ECO:0000313" key="4">
    <source>
        <dbReference type="Proteomes" id="UP000649573"/>
    </source>
</evidence>
<comment type="similarity">
    <text evidence="1">Belongs to the WXG100 family.</text>
</comment>
<gene>
    <name evidence="3" type="ORF">GCM10010178_64340</name>
</gene>
<protein>
    <recommendedName>
        <fullName evidence="1">ESAT-6-like protein</fullName>
    </recommendedName>
</protein>
<dbReference type="NCBIfam" id="TIGR03930">
    <property type="entry name" value="WXG100_ESAT6"/>
    <property type="match status" value="1"/>
</dbReference>
<reference evidence="4" key="1">
    <citation type="journal article" date="2019" name="Int. J. Syst. Evol. Microbiol.">
        <title>The Global Catalogue of Microorganisms (GCM) 10K type strain sequencing project: providing services to taxonomists for standard genome sequencing and annotation.</title>
        <authorList>
            <consortium name="The Broad Institute Genomics Platform"/>
            <consortium name="The Broad Institute Genome Sequencing Center for Infectious Disease"/>
            <person name="Wu L."/>
            <person name="Ma J."/>
        </authorList>
    </citation>
    <scope>NUCLEOTIDE SEQUENCE [LARGE SCALE GENOMIC DNA]</scope>
    <source>
        <strain evidence="4">JCM 3296</strain>
    </source>
</reference>
<proteinExistence type="inferred from homology"/>
<keyword evidence="4" id="KW-1185">Reference proteome</keyword>
<dbReference type="Gene3D" id="1.10.287.1060">
    <property type="entry name" value="ESAT-6-like"/>
    <property type="match status" value="1"/>
</dbReference>
<dbReference type="InterPro" id="IPR010310">
    <property type="entry name" value="T7SS_ESAT-6-like"/>
</dbReference>
<dbReference type="RefSeq" id="WP_189257507.1">
    <property type="nucleotide sequence ID" value="NZ_BMRE01000037.1"/>
</dbReference>
<evidence type="ECO:0000313" key="3">
    <source>
        <dbReference type="EMBL" id="GGU63437.1"/>
    </source>
</evidence>
<accession>A0ABQ2V2V4</accession>
<dbReference type="Pfam" id="PF06013">
    <property type="entry name" value="WXG100"/>
    <property type="match status" value="1"/>
</dbReference>